<reference evidence="7 8" key="1">
    <citation type="submission" date="2016-01" db="EMBL/GenBank/DDBJ databases">
        <title>Investigation of taxonomic status of Bacillus aminovorans.</title>
        <authorList>
            <person name="Verma A."/>
            <person name="Pal Y."/>
            <person name="Krishnamurthi S."/>
        </authorList>
    </citation>
    <scope>NUCLEOTIDE SEQUENCE [LARGE SCALE GENOMIC DNA]</scope>
    <source>
        <strain evidence="7 8">DSM 4337</strain>
    </source>
</reference>
<feature type="transmembrane region" description="Helical" evidence="6">
    <location>
        <begin position="30"/>
        <end position="49"/>
    </location>
</feature>
<evidence type="ECO:0000256" key="3">
    <source>
        <dbReference type="ARBA" id="ARBA00022989"/>
    </source>
</evidence>
<comment type="caution">
    <text evidence="7">The sequence shown here is derived from an EMBL/GenBank/DDBJ whole genome shotgun (WGS) entry which is preliminary data.</text>
</comment>
<dbReference type="GO" id="GO:0016020">
    <property type="term" value="C:membrane"/>
    <property type="evidence" value="ECO:0007669"/>
    <property type="project" value="UniProtKB-SubCell"/>
</dbReference>
<keyword evidence="2 6" id="KW-0812">Transmembrane</keyword>
<dbReference type="Pfam" id="PF05105">
    <property type="entry name" value="Phage_holin_4_1"/>
    <property type="match status" value="1"/>
</dbReference>
<accession>A0A177KKF5</accession>
<name>A0A177KKF5_9BACI</name>
<evidence type="ECO:0000256" key="4">
    <source>
        <dbReference type="ARBA" id="ARBA00023136"/>
    </source>
</evidence>
<dbReference type="InterPro" id="IPR006480">
    <property type="entry name" value="Phage_holin_4_1"/>
</dbReference>
<evidence type="ECO:0000256" key="2">
    <source>
        <dbReference type="ARBA" id="ARBA00022692"/>
    </source>
</evidence>
<dbReference type="NCBIfam" id="TIGR01593">
    <property type="entry name" value="holin_tox_secr"/>
    <property type="match status" value="1"/>
</dbReference>
<comment type="similarity">
    <text evidence="5">Belongs to the bacteriophage holin family. Cp-1 holin subfamily.</text>
</comment>
<dbReference type="RefSeq" id="WP_063975459.1">
    <property type="nucleotide sequence ID" value="NZ_LQWZ01000036.1"/>
</dbReference>
<protein>
    <submittedName>
        <fullName evidence="7">Holin</fullName>
    </submittedName>
</protein>
<dbReference type="Proteomes" id="UP000077271">
    <property type="component" value="Unassembled WGS sequence"/>
</dbReference>
<gene>
    <name evidence="7" type="ORF">AWH48_11930</name>
</gene>
<evidence type="ECO:0000313" key="8">
    <source>
        <dbReference type="Proteomes" id="UP000077271"/>
    </source>
</evidence>
<evidence type="ECO:0000256" key="6">
    <source>
        <dbReference type="SAM" id="Phobius"/>
    </source>
</evidence>
<dbReference type="AlphaFoldDB" id="A0A177KKF5"/>
<feature type="transmembrane region" description="Helical" evidence="6">
    <location>
        <begin position="69"/>
        <end position="87"/>
    </location>
</feature>
<keyword evidence="3 6" id="KW-1133">Transmembrane helix</keyword>
<comment type="subcellular location">
    <subcellularLocation>
        <location evidence="1">Membrane</location>
        <topology evidence="1">Multi-pass membrane protein</topology>
    </subcellularLocation>
</comment>
<keyword evidence="4 6" id="KW-0472">Membrane</keyword>
<dbReference type="EMBL" id="LQWZ01000036">
    <property type="protein sequence ID" value="OAH53061.1"/>
    <property type="molecule type" value="Genomic_DNA"/>
</dbReference>
<evidence type="ECO:0000313" key="7">
    <source>
        <dbReference type="EMBL" id="OAH53061.1"/>
    </source>
</evidence>
<evidence type="ECO:0000256" key="1">
    <source>
        <dbReference type="ARBA" id="ARBA00004141"/>
    </source>
</evidence>
<dbReference type="OrthoDB" id="88184at2"/>
<proteinExistence type="inferred from homology"/>
<evidence type="ECO:0000256" key="5">
    <source>
        <dbReference type="ARBA" id="ARBA00023600"/>
    </source>
</evidence>
<feature type="transmembrane region" description="Helical" evidence="6">
    <location>
        <begin position="7"/>
        <end position="24"/>
    </location>
</feature>
<organism evidence="7 8">
    <name type="scientific">Domibacillus aminovorans</name>
    <dbReference type="NCBI Taxonomy" id="29332"/>
    <lineage>
        <taxon>Bacteria</taxon>
        <taxon>Bacillati</taxon>
        <taxon>Bacillota</taxon>
        <taxon>Bacilli</taxon>
        <taxon>Bacillales</taxon>
        <taxon>Bacillaceae</taxon>
        <taxon>Domibacillus</taxon>
    </lineage>
</organism>
<sequence>MQHNTDTLYNTIIGGGISALAYLIGGIDQLATALGIFMISDYLTGWMVAIYRKNFNSAVGFRGIMKKTAMIFAVIMAVQLDLISGGGQFMRNMMIMFLIGMEGISIIENLGHLGVNVPRQISAVFAQLKEDPAAKIQPQAKNKQSDIEDGGVK</sequence>